<dbReference type="Gene3D" id="3.80.10.10">
    <property type="entry name" value="Ribonuclease Inhibitor"/>
    <property type="match status" value="2"/>
</dbReference>
<gene>
    <name evidence="1" type="ORF">BMW23_0430</name>
</gene>
<dbReference type="GO" id="GO:0019005">
    <property type="term" value="C:SCF ubiquitin ligase complex"/>
    <property type="evidence" value="ECO:0007669"/>
    <property type="project" value="TreeGrafter"/>
</dbReference>
<evidence type="ECO:0000313" key="1">
    <source>
        <dbReference type="EMBL" id="ATZ80482.1"/>
    </source>
</evidence>
<dbReference type="SUPFAM" id="SSF52047">
    <property type="entry name" value="RNI-like"/>
    <property type="match status" value="1"/>
</dbReference>
<dbReference type="EMBL" id="MF782455">
    <property type="protein sequence ID" value="ATZ80482.1"/>
    <property type="molecule type" value="Genomic_DNA"/>
</dbReference>
<dbReference type="PANTHER" id="PTHR13318">
    <property type="entry name" value="PARTNER OF PAIRED, ISOFORM B-RELATED"/>
    <property type="match status" value="1"/>
</dbReference>
<sequence length="352" mass="42211">MFQKLKQISKLYKTFEEYSISIEENEKDLDIIFNNEIKKKQEELNINDNELNIFIDNYKNINYNENNIEKYYCFQDYFRFDEKFSEYIFERYILNFKFLDILYKYLNIYCLVENICKKDKEQILTNELLLYFSQHVQIKELDISNNRNITNDGVKHLDLHTLICNYKLTDNGIKHMDLHKLECSWNFRITDECIKHFNSLHTLICSGNNSITDDGIKHLNLTYLCCNNCRNITDDGIKHLNLLHLSCCHCRNITDNGIKHMQLHTLECIYSRITDEGIKNMDLKSLYTNKSYRITDKGVNHMSNVKIRFLSEEGEWIMRDYQDVNSDLDESCLDNLLDNVNDEYEPTFHDWN</sequence>
<evidence type="ECO:0000313" key="2">
    <source>
        <dbReference type="Proteomes" id="UP000240325"/>
    </source>
</evidence>
<organism evidence="1">
    <name type="scientific">Bodo saltans virus</name>
    <dbReference type="NCBI Taxonomy" id="2024608"/>
    <lineage>
        <taxon>Viruses</taxon>
        <taxon>Varidnaviria</taxon>
        <taxon>Bamfordvirae</taxon>
        <taxon>Nucleocytoviricota</taxon>
        <taxon>Megaviricetes</taxon>
        <taxon>Imitervirales</taxon>
        <taxon>Mimiviridae</taxon>
        <taxon>Klosneuvirinae</taxon>
        <taxon>Theiavirus</taxon>
        <taxon>Theiavirus salishense</taxon>
    </lineage>
</organism>
<name>A0A2H4UU74_9VIRU</name>
<keyword evidence="2" id="KW-1185">Reference proteome</keyword>
<dbReference type="PANTHER" id="PTHR13318:SF190">
    <property type="entry name" value="PARTNER OF PAIRED, ISOFORM B"/>
    <property type="match status" value="1"/>
</dbReference>
<accession>A0A2H4UU74</accession>
<dbReference type="GO" id="GO:0031146">
    <property type="term" value="P:SCF-dependent proteasomal ubiquitin-dependent protein catabolic process"/>
    <property type="evidence" value="ECO:0007669"/>
    <property type="project" value="TreeGrafter"/>
</dbReference>
<proteinExistence type="predicted"/>
<reference evidence="1" key="1">
    <citation type="journal article" date="2017" name="Elife">
        <title>The kinetoplastid-infecting Bodo saltans virus (BsV), a window into the most abundant giant viruses in the sea.</title>
        <authorList>
            <person name="Deeg C.M."/>
            <person name="Chow C.-E.T."/>
            <person name="Suttle C.A."/>
        </authorList>
    </citation>
    <scope>NUCLEOTIDE SEQUENCE</scope>
    <source>
        <strain evidence="1">NG1</strain>
    </source>
</reference>
<protein>
    <submittedName>
        <fullName evidence="1">F-box/LRR domain-containing protein</fullName>
    </submittedName>
</protein>
<dbReference type="InterPro" id="IPR032675">
    <property type="entry name" value="LRR_dom_sf"/>
</dbReference>
<dbReference type="Proteomes" id="UP000240325">
    <property type="component" value="Segment"/>
</dbReference>